<dbReference type="AlphaFoldDB" id="A0A0W0TUH7"/>
<gene>
    <name evidence="1" type="ORF">Lery_0632</name>
</gene>
<dbReference type="PATRIC" id="fig|448.7.peg.658"/>
<proteinExistence type="predicted"/>
<dbReference type="RefSeq" id="WP_058525809.1">
    <property type="nucleotide sequence ID" value="NZ_CAAAHY010000051.1"/>
</dbReference>
<evidence type="ECO:0000313" key="2">
    <source>
        <dbReference type="Proteomes" id="UP000054773"/>
    </source>
</evidence>
<dbReference type="Proteomes" id="UP000054773">
    <property type="component" value="Unassembled WGS sequence"/>
</dbReference>
<comment type="caution">
    <text evidence="1">The sequence shown here is derived from an EMBL/GenBank/DDBJ whole genome shotgun (WGS) entry which is preliminary data.</text>
</comment>
<name>A0A0W0TUH7_LEGER</name>
<protein>
    <submittedName>
        <fullName evidence="1">Uncharacterized protein</fullName>
    </submittedName>
</protein>
<dbReference type="EMBL" id="LNYA01000009">
    <property type="protein sequence ID" value="KTC99093.1"/>
    <property type="molecule type" value="Genomic_DNA"/>
</dbReference>
<keyword evidence="2" id="KW-1185">Reference proteome</keyword>
<dbReference type="STRING" id="448.Lery_0632"/>
<organism evidence="1 2">
    <name type="scientific">Legionella erythra</name>
    <dbReference type="NCBI Taxonomy" id="448"/>
    <lineage>
        <taxon>Bacteria</taxon>
        <taxon>Pseudomonadati</taxon>
        <taxon>Pseudomonadota</taxon>
        <taxon>Gammaproteobacteria</taxon>
        <taxon>Legionellales</taxon>
        <taxon>Legionellaceae</taxon>
        <taxon>Legionella</taxon>
    </lineage>
</organism>
<sequence>MTDETNAYRLILNLGIKENLIPRDLTQDQYQALHRRLSTINPDVIQAHWQCLAIAGDERAYVNLDQIDHRGATMGHYAAWSENISALMRIKKKSLALFYRQDAAGRNMAHYAMLSRNPRLQAFVCLHGTSLACLAIFLSKSGWHVHWIYDNEPRANAPDF</sequence>
<accession>A0A0W0TUH7</accession>
<reference evidence="1 2" key="1">
    <citation type="submission" date="2015-11" db="EMBL/GenBank/DDBJ databases">
        <title>Genomic analysis of 38 Legionella species identifies large and diverse effector repertoires.</title>
        <authorList>
            <person name="Burstein D."/>
            <person name="Amaro F."/>
            <person name="Zusman T."/>
            <person name="Lifshitz Z."/>
            <person name="Cohen O."/>
            <person name="Gilbert J.A."/>
            <person name="Pupko T."/>
            <person name="Shuman H.A."/>
            <person name="Segal G."/>
        </authorList>
    </citation>
    <scope>NUCLEOTIDE SEQUENCE [LARGE SCALE GENOMIC DNA]</scope>
    <source>
        <strain evidence="1 2">SE-32A-C8</strain>
    </source>
</reference>
<evidence type="ECO:0000313" key="1">
    <source>
        <dbReference type="EMBL" id="KTC99093.1"/>
    </source>
</evidence>